<evidence type="ECO:0000256" key="1">
    <source>
        <dbReference type="SAM" id="MobiDB-lite"/>
    </source>
</evidence>
<organism evidence="3 4">
    <name type="scientific">Neoarthrinium moseri</name>
    <dbReference type="NCBI Taxonomy" id="1658444"/>
    <lineage>
        <taxon>Eukaryota</taxon>
        <taxon>Fungi</taxon>
        <taxon>Dikarya</taxon>
        <taxon>Ascomycota</taxon>
        <taxon>Pezizomycotina</taxon>
        <taxon>Sordariomycetes</taxon>
        <taxon>Xylariomycetidae</taxon>
        <taxon>Amphisphaeriales</taxon>
        <taxon>Apiosporaceae</taxon>
        <taxon>Neoarthrinium</taxon>
    </lineage>
</organism>
<feature type="chain" id="PRO_5040410735" evidence="2">
    <location>
        <begin position="18"/>
        <end position="255"/>
    </location>
</feature>
<dbReference type="AlphaFoldDB" id="A0A9Q0AMU3"/>
<keyword evidence="2" id="KW-0732">Signal</keyword>
<feature type="signal peptide" evidence="2">
    <location>
        <begin position="1"/>
        <end position="17"/>
    </location>
</feature>
<name>A0A9Q0AMU3_9PEZI</name>
<keyword evidence="4" id="KW-1185">Reference proteome</keyword>
<dbReference type="PANTHER" id="PTHR38049">
    <property type="entry name" value="RICIN B LECTIN DOMAIN-CONTAINING PROTEIN"/>
    <property type="match status" value="1"/>
</dbReference>
<proteinExistence type="predicted"/>
<feature type="compositionally biased region" description="Basic and acidic residues" evidence="1">
    <location>
        <begin position="241"/>
        <end position="255"/>
    </location>
</feature>
<accession>A0A9Q0AMU3</accession>
<evidence type="ECO:0000313" key="3">
    <source>
        <dbReference type="EMBL" id="KAI1865205.1"/>
    </source>
</evidence>
<dbReference type="EMBL" id="JAFIMR010000022">
    <property type="protein sequence ID" value="KAI1865205.1"/>
    <property type="molecule type" value="Genomic_DNA"/>
</dbReference>
<protein>
    <submittedName>
        <fullName evidence="3">Uncharacterized protein</fullName>
    </submittedName>
</protein>
<sequence>MALSLLLALNTAPALLGTQEGIRQSQSKNRREEHRARRCNLVVTCSALSTRSLELNNRLVVLRNSKLYIGTGTAPQDFPDTIPSVIGHPFCGYFLPYPDSNYEGVVSTITDVAPILNWIYVDKNTYEVKYGVRDFAQPNLTGPFDCTREDRRMTFEGWEGFVVVEEAPYVWALYFDRDDDGLKSKLPPGTRILEVELSRREQRVGKPVGHEPQTLDEKMQQQKQQDEETPQQPPDATQTADKMEQQKQDEERKPS</sequence>
<evidence type="ECO:0000256" key="2">
    <source>
        <dbReference type="SAM" id="SignalP"/>
    </source>
</evidence>
<reference evidence="3" key="1">
    <citation type="submission" date="2021-03" db="EMBL/GenBank/DDBJ databases">
        <title>Revisited historic fungal species revealed as producer of novel bioactive compounds through whole genome sequencing and comparative genomics.</title>
        <authorList>
            <person name="Vignolle G.A."/>
            <person name="Hochenegger N."/>
            <person name="Mach R.L."/>
            <person name="Mach-Aigner A.R."/>
            <person name="Javad Rahimi M."/>
            <person name="Salim K.A."/>
            <person name="Chan C.M."/>
            <person name="Lim L.B.L."/>
            <person name="Cai F."/>
            <person name="Druzhinina I.S."/>
            <person name="U'Ren J.M."/>
            <person name="Derntl C."/>
        </authorList>
    </citation>
    <scope>NUCLEOTIDE SEQUENCE</scope>
    <source>
        <strain evidence="3">TUCIM 5799</strain>
    </source>
</reference>
<comment type="caution">
    <text evidence="3">The sequence shown here is derived from an EMBL/GenBank/DDBJ whole genome shotgun (WGS) entry which is preliminary data.</text>
</comment>
<evidence type="ECO:0000313" key="4">
    <source>
        <dbReference type="Proteomes" id="UP000829685"/>
    </source>
</evidence>
<gene>
    <name evidence="3" type="ORF">JX265_008252</name>
</gene>
<feature type="region of interest" description="Disordered" evidence="1">
    <location>
        <begin position="197"/>
        <end position="255"/>
    </location>
</feature>
<dbReference type="PANTHER" id="PTHR38049:SF2">
    <property type="entry name" value="RICIN B LECTIN DOMAIN-CONTAINING PROTEIN"/>
    <property type="match status" value="1"/>
</dbReference>
<dbReference type="Proteomes" id="UP000829685">
    <property type="component" value="Unassembled WGS sequence"/>
</dbReference>
<feature type="compositionally biased region" description="Basic and acidic residues" evidence="1">
    <location>
        <begin position="213"/>
        <end position="226"/>
    </location>
</feature>